<dbReference type="Gene3D" id="3.10.10.10">
    <property type="entry name" value="HIV Type 1 Reverse Transcriptase, subunit A, domain 1"/>
    <property type="match status" value="1"/>
</dbReference>
<keyword evidence="2" id="KW-1185">Reference proteome</keyword>
<accession>A0A183A881</accession>
<gene>
    <name evidence="1" type="ORF">ECPE_LOCUS3166</name>
</gene>
<name>A0A183A881_9TREM</name>
<evidence type="ECO:0000313" key="3">
    <source>
        <dbReference type="WBParaSite" id="ECPE_0000316901-mRNA-1"/>
    </source>
</evidence>
<reference evidence="1 2" key="2">
    <citation type="submission" date="2018-11" db="EMBL/GenBank/DDBJ databases">
        <authorList>
            <consortium name="Pathogen Informatics"/>
        </authorList>
    </citation>
    <scope>NUCLEOTIDE SEQUENCE [LARGE SCALE GENOMIC DNA]</scope>
    <source>
        <strain evidence="1 2">Egypt</strain>
    </source>
</reference>
<dbReference type="WBParaSite" id="ECPE_0000316901-mRNA-1">
    <property type="protein sequence ID" value="ECPE_0000316901-mRNA-1"/>
    <property type="gene ID" value="ECPE_0000316901"/>
</dbReference>
<evidence type="ECO:0000313" key="1">
    <source>
        <dbReference type="EMBL" id="VDP68608.1"/>
    </source>
</evidence>
<proteinExistence type="predicted"/>
<evidence type="ECO:0000313" key="2">
    <source>
        <dbReference type="Proteomes" id="UP000272942"/>
    </source>
</evidence>
<reference evidence="3" key="1">
    <citation type="submission" date="2016-06" db="UniProtKB">
        <authorList>
            <consortium name="WormBaseParasite"/>
        </authorList>
    </citation>
    <scope>IDENTIFICATION</scope>
</reference>
<protein>
    <submittedName>
        <fullName evidence="3">Peptidase A2 domain-containing protein</fullName>
    </submittedName>
</protein>
<dbReference type="OrthoDB" id="10058156at2759"/>
<dbReference type="EMBL" id="UZAN01040146">
    <property type="protein sequence ID" value="VDP68608.1"/>
    <property type="molecule type" value="Genomic_DNA"/>
</dbReference>
<dbReference type="Proteomes" id="UP000272942">
    <property type="component" value="Unassembled WGS sequence"/>
</dbReference>
<organism evidence="3">
    <name type="scientific">Echinostoma caproni</name>
    <dbReference type="NCBI Taxonomy" id="27848"/>
    <lineage>
        <taxon>Eukaryota</taxon>
        <taxon>Metazoa</taxon>
        <taxon>Spiralia</taxon>
        <taxon>Lophotrochozoa</taxon>
        <taxon>Platyhelminthes</taxon>
        <taxon>Trematoda</taxon>
        <taxon>Digenea</taxon>
        <taxon>Plagiorchiida</taxon>
        <taxon>Echinostomata</taxon>
        <taxon>Echinostomatoidea</taxon>
        <taxon>Echinostomatidae</taxon>
        <taxon>Echinostoma</taxon>
    </lineage>
</organism>
<sequence length="305" mass="33937">MPNQSVLFLTLDGRDLYSLLKNLAFSNVPVELPFEQLKSLLLDHILPVNFQATEREKFNSMIRATNIPYHENSSPIYMLQTTERNSQFVFTPLGFESGGEHKSIMDTGSSESIIPKSALTAICPNAVLTPTSERIHGVFGYQFQLLGEMILCAQSESGVLIPIRFLVSAYSPCILGLRAMRLLQGSITLHTNNDKPITSHLQHLIVKCSGNVGGMKVPSEKLELDGEPIFLKRRIPPYGQWEGVLKALQKMERDGVISKVESSAWVTPIVVAMKSEGQLGQAMVEIPDLNDATVHERHVDQIHFK</sequence>
<dbReference type="AlphaFoldDB" id="A0A183A881"/>